<dbReference type="Proteomes" id="UP001234178">
    <property type="component" value="Unassembled WGS sequence"/>
</dbReference>
<keyword evidence="3" id="KW-1185">Reference proteome</keyword>
<comment type="caution">
    <text evidence="2">The sequence shown here is derived from an EMBL/GenBank/DDBJ whole genome shotgun (WGS) entry which is preliminary data.</text>
</comment>
<keyword evidence="1" id="KW-0175">Coiled coil</keyword>
<reference evidence="2 3" key="1">
    <citation type="journal article" date="2023" name="Nucleic Acids Res.">
        <title>The hologenome of Daphnia magna reveals possible DNA methylation and microbiome-mediated evolution of the host genome.</title>
        <authorList>
            <person name="Chaturvedi A."/>
            <person name="Li X."/>
            <person name="Dhandapani V."/>
            <person name="Marshall H."/>
            <person name="Kissane S."/>
            <person name="Cuenca-Cambronero M."/>
            <person name="Asole G."/>
            <person name="Calvet F."/>
            <person name="Ruiz-Romero M."/>
            <person name="Marangio P."/>
            <person name="Guigo R."/>
            <person name="Rago D."/>
            <person name="Mirbahai L."/>
            <person name="Eastwood N."/>
            <person name="Colbourne J.K."/>
            <person name="Zhou J."/>
            <person name="Mallon E."/>
            <person name="Orsini L."/>
        </authorList>
    </citation>
    <scope>NUCLEOTIDE SEQUENCE [LARGE SCALE GENOMIC DNA]</scope>
    <source>
        <strain evidence="2">LRV0_1</strain>
    </source>
</reference>
<protein>
    <submittedName>
        <fullName evidence="2">Uncharacterized protein</fullName>
    </submittedName>
</protein>
<feature type="coiled-coil region" evidence="1">
    <location>
        <begin position="215"/>
        <end position="242"/>
    </location>
</feature>
<sequence>MSVFRPHIAISPTYANLELPVGFKPDDTEILVKATPDQRAVVINTGCVVLRALLDKKDELSEDQAFKKGKEEGIAAELKKWQREKTTLEAQKERQLKELNETVSRLQNEIKMQTGEIKKIGTKLTQAQAEAKALRESELETINNTRIKLEEENKSKIDWLSSELNIAKKAADNSQIAYLDAQKKFLDDIEKLKKDFDSTLDRTLKEFKSEGLSERDRLTKELKEARDLSEKYLSDCREAEEKQKQWSKEKFSEISNAVEKVTKEWTKKYEDLNEKYTQRINRQANSSTKGKDNEDAFTDLLVASFGTAADYKILNKQIESGDHIIQWEKLKLMFENKDYTTTIPKKEVEKAQRDFKNRNECDVLIVVSQNTDIADHQHAGGLDITHTLDGRPEIWIGKFGLIEDKIRYLQLLGVWFGDCCLALLIL</sequence>
<evidence type="ECO:0000313" key="2">
    <source>
        <dbReference type="EMBL" id="KAK4011025.1"/>
    </source>
</evidence>
<gene>
    <name evidence="2" type="ORF">OUZ56_020145</name>
</gene>
<name>A0ABQ9ZDN7_9CRUS</name>
<evidence type="ECO:0000313" key="3">
    <source>
        <dbReference type="Proteomes" id="UP001234178"/>
    </source>
</evidence>
<evidence type="ECO:0000256" key="1">
    <source>
        <dbReference type="SAM" id="Coils"/>
    </source>
</evidence>
<proteinExistence type="predicted"/>
<feature type="coiled-coil region" evidence="1">
    <location>
        <begin position="71"/>
        <end position="137"/>
    </location>
</feature>
<accession>A0ABQ9ZDN7</accession>
<organism evidence="2 3">
    <name type="scientific">Daphnia magna</name>
    <dbReference type="NCBI Taxonomy" id="35525"/>
    <lineage>
        <taxon>Eukaryota</taxon>
        <taxon>Metazoa</taxon>
        <taxon>Ecdysozoa</taxon>
        <taxon>Arthropoda</taxon>
        <taxon>Crustacea</taxon>
        <taxon>Branchiopoda</taxon>
        <taxon>Diplostraca</taxon>
        <taxon>Cladocera</taxon>
        <taxon>Anomopoda</taxon>
        <taxon>Daphniidae</taxon>
        <taxon>Daphnia</taxon>
    </lineage>
</organism>
<dbReference type="EMBL" id="JAOYFB010000003">
    <property type="protein sequence ID" value="KAK4011025.1"/>
    <property type="molecule type" value="Genomic_DNA"/>
</dbReference>